<comment type="caution">
    <text evidence="12">The sequence shown here is derived from an EMBL/GenBank/DDBJ whole genome shotgun (WGS) entry which is preliminary data.</text>
</comment>
<evidence type="ECO:0000256" key="9">
    <source>
        <dbReference type="RuleBase" id="RU004389"/>
    </source>
</evidence>
<evidence type="ECO:0000313" key="12">
    <source>
        <dbReference type="EMBL" id="RYC72589.1"/>
    </source>
</evidence>
<organism evidence="12 13">
    <name type="scientific">Candidatus Nanogingivalis gingivitcus</name>
    <dbReference type="NCBI Taxonomy" id="2171992"/>
    <lineage>
        <taxon>Bacteria</taxon>
        <taxon>Candidatus Saccharimonadota</taxon>
        <taxon>Candidatus Nanosyncoccalia</taxon>
        <taxon>Candidatus Nanogingivales</taxon>
        <taxon>Candidatus Nanogingivalaceae</taxon>
        <taxon>Candidatus Nanogingivalis</taxon>
    </lineage>
</organism>
<evidence type="ECO:0000256" key="6">
    <source>
        <dbReference type="ARBA" id="ARBA00022917"/>
    </source>
</evidence>
<dbReference type="NCBIfam" id="TIGR00038">
    <property type="entry name" value="efp"/>
    <property type="match status" value="1"/>
</dbReference>
<keyword evidence="13" id="KW-1185">Reference proteome</keyword>
<dbReference type="Pfam" id="PF08207">
    <property type="entry name" value="EFP_N"/>
    <property type="match status" value="1"/>
</dbReference>
<keyword evidence="6 7" id="KW-0648">Protein biosynthesis</keyword>
<dbReference type="PANTHER" id="PTHR30053:SF14">
    <property type="entry name" value="TRANSLATION ELONGATION FACTOR KOW-LIKE DOMAIN-CONTAINING PROTEIN"/>
    <property type="match status" value="1"/>
</dbReference>
<dbReference type="Pfam" id="PF01132">
    <property type="entry name" value="EFP"/>
    <property type="match status" value="1"/>
</dbReference>
<comment type="function">
    <text evidence="7">Involved in peptide bond synthesis. Stimulates efficient translation and peptide-bond synthesis on native or reconstituted 70S ribosomes in vitro. Probably functions indirectly by altering the affinity of the ribosome for aminoacyl-tRNA, thus increasing their reactivity as acceptors for peptidyl transferase.</text>
</comment>
<dbReference type="InterPro" id="IPR014722">
    <property type="entry name" value="Rib_uL2_dom2"/>
</dbReference>
<dbReference type="Proteomes" id="UP001190925">
    <property type="component" value="Unassembled WGS sequence"/>
</dbReference>
<evidence type="ECO:0000256" key="5">
    <source>
        <dbReference type="ARBA" id="ARBA00022768"/>
    </source>
</evidence>
<keyword evidence="4 7" id="KW-0963">Cytoplasm</keyword>
<feature type="domain" description="Translation elongation factor P/YeiP central" evidence="11">
    <location>
        <begin position="67"/>
        <end position="121"/>
    </location>
</feature>
<dbReference type="SMART" id="SM01185">
    <property type="entry name" value="EFP"/>
    <property type="match status" value="1"/>
</dbReference>
<evidence type="ECO:0000256" key="4">
    <source>
        <dbReference type="ARBA" id="ARBA00022490"/>
    </source>
</evidence>
<sequence>MYQPTDLKKGVVFQLEGQPYKVIEYNQKVVGRGGSIVNVKIKNLITGALLPKTFKGQDKVEPAEVTRKKVQYLYNDGEDFYFMDPENFEQFQLSKDIIDDASGYLKEGEEIDLQFFDNKVINIELPKNVWLKVVYTENVVKGDTTSSVLKDAELETGIAIKVPAFIKENDVISVDTENGNYRERQK</sequence>
<dbReference type="PIRSF" id="PIRSF005901">
    <property type="entry name" value="EF-P"/>
    <property type="match status" value="1"/>
</dbReference>
<dbReference type="CDD" id="cd04470">
    <property type="entry name" value="S1_EF-P_repeat_1"/>
    <property type="match status" value="1"/>
</dbReference>
<dbReference type="Gene3D" id="2.40.50.140">
    <property type="entry name" value="Nucleic acid-binding proteins"/>
    <property type="match status" value="2"/>
</dbReference>
<comment type="pathway">
    <text evidence="2 7">Protein biosynthesis; polypeptide chain elongation.</text>
</comment>
<evidence type="ECO:0000259" key="11">
    <source>
        <dbReference type="SMART" id="SM01185"/>
    </source>
</evidence>
<dbReference type="InterPro" id="IPR008991">
    <property type="entry name" value="Translation_prot_SH3-like_sf"/>
</dbReference>
<protein>
    <recommendedName>
        <fullName evidence="7 8">Elongation factor P</fullName>
        <shortName evidence="7">EF-P</shortName>
    </recommendedName>
</protein>
<evidence type="ECO:0000256" key="3">
    <source>
        <dbReference type="ARBA" id="ARBA00009479"/>
    </source>
</evidence>
<accession>A0ABY0FI28</accession>
<reference evidence="12 13" key="1">
    <citation type="journal article" date="2018" name="bioRxiv">
        <title>Evidence of independent acquisition and adaption of ultra-small bacteria to human hosts across the highly diverse yet reduced genomes of the phylum Saccharibacteria.</title>
        <authorList>
            <person name="McLean J.S."/>
            <person name="Bor B."/>
            <person name="To T.T."/>
            <person name="Liu Q."/>
            <person name="Kearns K.A."/>
            <person name="Solden L.M."/>
            <person name="Wrighton K.C."/>
            <person name="He X."/>
            <person name="Shi W."/>
        </authorList>
    </citation>
    <scope>NUCLEOTIDE SEQUENCE [LARGE SCALE GENOMIC DNA]</scope>
    <source>
        <strain evidence="12 13">TM7_CMJM_G6_1_HOT_870</strain>
    </source>
</reference>
<gene>
    <name evidence="7 12" type="primary">efp</name>
    <name evidence="12" type="ORF">G6CMJM_00392</name>
</gene>
<dbReference type="Pfam" id="PF09285">
    <property type="entry name" value="Elong-fact-P_C"/>
    <property type="match status" value="1"/>
</dbReference>
<name>A0ABY0FI28_9BACT</name>
<dbReference type="GO" id="GO:0003746">
    <property type="term" value="F:translation elongation factor activity"/>
    <property type="evidence" value="ECO:0007669"/>
    <property type="project" value="UniProtKB-KW"/>
</dbReference>
<keyword evidence="5 7" id="KW-0251">Elongation factor</keyword>
<dbReference type="HAMAP" id="MF_00141">
    <property type="entry name" value="EF_P"/>
    <property type="match status" value="1"/>
</dbReference>
<proteinExistence type="inferred from homology"/>
<dbReference type="SUPFAM" id="SSF50249">
    <property type="entry name" value="Nucleic acid-binding proteins"/>
    <property type="match status" value="2"/>
</dbReference>
<dbReference type="CDD" id="cd05794">
    <property type="entry name" value="S1_EF-P_repeat_2"/>
    <property type="match status" value="1"/>
</dbReference>
<feature type="domain" description="Elongation factor P C-terminal" evidence="10">
    <location>
        <begin position="129"/>
        <end position="184"/>
    </location>
</feature>
<dbReference type="NCBIfam" id="NF001810">
    <property type="entry name" value="PRK00529.1"/>
    <property type="match status" value="1"/>
</dbReference>
<evidence type="ECO:0000259" key="10">
    <source>
        <dbReference type="SMART" id="SM00841"/>
    </source>
</evidence>
<evidence type="ECO:0000256" key="8">
    <source>
        <dbReference type="NCBIfam" id="TIGR00038"/>
    </source>
</evidence>
<dbReference type="Gene3D" id="2.30.30.30">
    <property type="match status" value="1"/>
</dbReference>
<reference evidence="12 13" key="2">
    <citation type="journal article" date="2020" name="Cell Rep.">
        <title>Acquisition and Adaptation of Ultra-small Parasitic Reduced Genome Bacteria to Mammalian Hosts.</title>
        <authorList>
            <person name="McLean J.S."/>
            <person name="Bor B."/>
            <person name="Kerns K.A."/>
            <person name="Liu Q."/>
            <person name="To T.T."/>
            <person name="Solden L."/>
            <person name="Hendrickson E.L."/>
            <person name="Wrighton K."/>
            <person name="Shi W."/>
            <person name="He X."/>
        </authorList>
    </citation>
    <scope>NUCLEOTIDE SEQUENCE [LARGE SCALE GENOMIC DNA]</scope>
    <source>
        <strain evidence="12 13">TM7_CMJM_G6_1_HOT_870</strain>
    </source>
</reference>
<comment type="similarity">
    <text evidence="3 7 9">Belongs to the elongation factor P family.</text>
</comment>
<dbReference type="SUPFAM" id="SSF50104">
    <property type="entry name" value="Translation proteins SH3-like domain"/>
    <property type="match status" value="1"/>
</dbReference>
<dbReference type="InterPro" id="IPR015365">
    <property type="entry name" value="Elong-fact-P_C"/>
</dbReference>
<evidence type="ECO:0000256" key="1">
    <source>
        <dbReference type="ARBA" id="ARBA00004496"/>
    </source>
</evidence>
<evidence type="ECO:0000313" key="13">
    <source>
        <dbReference type="Proteomes" id="UP001190925"/>
    </source>
</evidence>
<dbReference type="PANTHER" id="PTHR30053">
    <property type="entry name" value="ELONGATION FACTOR P"/>
    <property type="match status" value="1"/>
</dbReference>
<dbReference type="InterPro" id="IPR020599">
    <property type="entry name" value="Transl_elong_fac_P/YeiP"/>
</dbReference>
<evidence type="ECO:0000256" key="2">
    <source>
        <dbReference type="ARBA" id="ARBA00004815"/>
    </source>
</evidence>
<dbReference type="EMBL" id="PRLK01000005">
    <property type="protein sequence ID" value="RYC72589.1"/>
    <property type="molecule type" value="Genomic_DNA"/>
</dbReference>
<dbReference type="SMART" id="SM00841">
    <property type="entry name" value="Elong-fact-P_C"/>
    <property type="match status" value="1"/>
</dbReference>
<dbReference type="InterPro" id="IPR001059">
    <property type="entry name" value="Transl_elong_P/YeiP_cen"/>
</dbReference>
<dbReference type="InterPro" id="IPR011768">
    <property type="entry name" value="Transl_elongation_fac_P"/>
</dbReference>
<dbReference type="InterPro" id="IPR013185">
    <property type="entry name" value="Transl_elong_KOW-like"/>
</dbReference>
<dbReference type="RefSeq" id="WP_129718799.1">
    <property type="nucleotide sequence ID" value="NZ_PRLK01000005.1"/>
</dbReference>
<evidence type="ECO:0000256" key="7">
    <source>
        <dbReference type="HAMAP-Rule" id="MF_00141"/>
    </source>
</evidence>
<dbReference type="InterPro" id="IPR012340">
    <property type="entry name" value="NA-bd_OB-fold"/>
</dbReference>
<comment type="subcellular location">
    <subcellularLocation>
        <location evidence="1 7">Cytoplasm</location>
    </subcellularLocation>
</comment>